<evidence type="ECO:0000256" key="1">
    <source>
        <dbReference type="ARBA" id="ARBA00006817"/>
    </source>
</evidence>
<organism evidence="3 4">
    <name type="scientific">Brevundimonas vitisensis</name>
    <dbReference type="NCBI Taxonomy" id="2800818"/>
    <lineage>
        <taxon>Bacteria</taxon>
        <taxon>Pseudomonadati</taxon>
        <taxon>Pseudomonadota</taxon>
        <taxon>Alphaproteobacteria</taxon>
        <taxon>Caulobacterales</taxon>
        <taxon>Caulobacteraceae</taxon>
        <taxon>Brevundimonas</taxon>
    </lineage>
</organism>
<protein>
    <submittedName>
        <fullName evidence="3">SRPBCC domain-containing protein</fullName>
    </submittedName>
</protein>
<comment type="similarity">
    <text evidence="1">Belongs to the AHA1 family.</text>
</comment>
<keyword evidence="4" id="KW-1185">Reference proteome</keyword>
<dbReference type="EMBL" id="CP067977">
    <property type="protein sequence ID" value="QQQ19872.1"/>
    <property type="molecule type" value="Genomic_DNA"/>
</dbReference>
<name>A0ABX7BQJ5_9CAUL</name>
<accession>A0ABX7BQJ5</accession>
<proteinExistence type="inferred from homology"/>
<dbReference type="Proteomes" id="UP000595448">
    <property type="component" value="Chromosome"/>
</dbReference>
<dbReference type="Pfam" id="PF08327">
    <property type="entry name" value="AHSA1"/>
    <property type="match status" value="1"/>
</dbReference>
<dbReference type="InterPro" id="IPR023393">
    <property type="entry name" value="START-like_dom_sf"/>
</dbReference>
<feature type="domain" description="Activator of Hsp90 ATPase homologue 1/2-like C-terminal" evidence="2">
    <location>
        <begin position="14"/>
        <end position="146"/>
    </location>
</feature>
<evidence type="ECO:0000313" key="4">
    <source>
        <dbReference type="Proteomes" id="UP000595448"/>
    </source>
</evidence>
<sequence length="159" mass="17612">MALKFEVSMRVAKPVHQVFEMVADPTHLSRYFTTGGAVGRLATGTTVQWDFADFPGAFPVEVVEVIQDERIVLRWEANEGVPDENHPVVGASYMTTVTMSFSSLDDDTRTLVRIAEEGWHETPTGLKASYGNCMGWTQMLAALKAYGEHGINLRDGAFR</sequence>
<evidence type="ECO:0000259" key="2">
    <source>
        <dbReference type="Pfam" id="PF08327"/>
    </source>
</evidence>
<reference evidence="3 4" key="1">
    <citation type="submission" date="2021-01" db="EMBL/GenBank/DDBJ databases">
        <title>Brevundimonas vitis sp. nov., an bacterium isolated from grape (Vitis vinifera).</title>
        <authorList>
            <person name="Jiang L."/>
            <person name="Lee J."/>
        </authorList>
    </citation>
    <scope>NUCLEOTIDE SEQUENCE [LARGE SCALE GENOMIC DNA]</scope>
    <source>
        <strain evidence="3 4">GRTSA-9</strain>
    </source>
</reference>
<dbReference type="InterPro" id="IPR013538">
    <property type="entry name" value="ASHA1/2-like_C"/>
</dbReference>
<dbReference type="RefSeq" id="WP_201104334.1">
    <property type="nucleotide sequence ID" value="NZ_CP067977.1"/>
</dbReference>
<gene>
    <name evidence="3" type="ORF">JIP62_07240</name>
</gene>
<dbReference type="Gene3D" id="3.30.530.20">
    <property type="match status" value="1"/>
</dbReference>
<evidence type="ECO:0000313" key="3">
    <source>
        <dbReference type="EMBL" id="QQQ19872.1"/>
    </source>
</evidence>
<dbReference type="SUPFAM" id="SSF55961">
    <property type="entry name" value="Bet v1-like"/>
    <property type="match status" value="1"/>
</dbReference>